<dbReference type="SUPFAM" id="SSF56935">
    <property type="entry name" value="Porins"/>
    <property type="match status" value="1"/>
</dbReference>
<feature type="signal peptide" evidence="19">
    <location>
        <begin position="1"/>
        <end position="26"/>
    </location>
</feature>
<evidence type="ECO:0000256" key="13">
    <source>
        <dbReference type="ARBA" id="ARBA00023237"/>
    </source>
</evidence>
<dbReference type="Proteomes" id="UP000295985">
    <property type="component" value="Unassembled WGS sequence"/>
</dbReference>
<dbReference type="PROSITE" id="PS52016">
    <property type="entry name" value="TONB_DEPENDENT_REC_3"/>
    <property type="match status" value="1"/>
</dbReference>
<evidence type="ECO:0000256" key="6">
    <source>
        <dbReference type="ARBA" id="ARBA00022692"/>
    </source>
</evidence>
<protein>
    <submittedName>
        <fullName evidence="22">TonB-dependent siderophore receptor</fullName>
    </submittedName>
</protein>
<evidence type="ECO:0000256" key="3">
    <source>
        <dbReference type="ARBA" id="ARBA00022448"/>
    </source>
</evidence>
<keyword evidence="13 14" id="KW-0998">Cell outer membrane</keyword>
<dbReference type="EMBL" id="QDKK01000002">
    <property type="protein sequence ID" value="PWC25740.1"/>
    <property type="molecule type" value="Genomic_DNA"/>
</dbReference>
<dbReference type="InterPro" id="IPR012910">
    <property type="entry name" value="Plug_dom"/>
</dbReference>
<keyword evidence="12 22" id="KW-0675">Receptor</keyword>
<feature type="short sequence motif" description="TonB C-terminal box" evidence="16">
    <location>
        <begin position="736"/>
        <end position="753"/>
    </location>
</feature>
<dbReference type="GO" id="GO:0038023">
    <property type="term" value="F:signaling receptor activity"/>
    <property type="evidence" value="ECO:0007669"/>
    <property type="project" value="InterPro"/>
</dbReference>
<evidence type="ECO:0000259" key="20">
    <source>
        <dbReference type="Pfam" id="PF00593"/>
    </source>
</evidence>
<dbReference type="CDD" id="cd01347">
    <property type="entry name" value="ligand_gated_channel"/>
    <property type="match status" value="1"/>
</dbReference>
<dbReference type="InterPro" id="IPR058134">
    <property type="entry name" value="PirA/FepA/PfeA"/>
</dbReference>
<dbReference type="Gene3D" id="2.40.170.20">
    <property type="entry name" value="TonB-dependent receptor, beta-barrel domain"/>
    <property type="match status" value="1"/>
</dbReference>
<evidence type="ECO:0000313" key="22">
    <source>
        <dbReference type="EMBL" id="PWC25740.1"/>
    </source>
</evidence>
<dbReference type="OrthoDB" id="9764669at2"/>
<dbReference type="InterPro" id="IPR010917">
    <property type="entry name" value="TonB_rcpt_CS"/>
</dbReference>
<accession>A0A2U1UVV0</accession>
<dbReference type="Gene3D" id="2.170.130.10">
    <property type="entry name" value="TonB-dependent receptor, plug domain"/>
    <property type="match status" value="1"/>
</dbReference>
<dbReference type="InterPro" id="IPR037066">
    <property type="entry name" value="Plug_dom_sf"/>
</dbReference>
<dbReference type="NCBIfam" id="NF010048">
    <property type="entry name" value="PRK13524.1"/>
    <property type="match status" value="1"/>
</dbReference>
<evidence type="ECO:0000256" key="17">
    <source>
        <dbReference type="RuleBase" id="RU003357"/>
    </source>
</evidence>
<dbReference type="AlphaFoldDB" id="A0A2U1UVV0"/>
<dbReference type="GO" id="GO:0009279">
    <property type="term" value="C:cell outer membrane"/>
    <property type="evidence" value="ECO:0007669"/>
    <property type="project" value="UniProtKB-SubCell"/>
</dbReference>
<evidence type="ECO:0000256" key="5">
    <source>
        <dbReference type="ARBA" id="ARBA00022496"/>
    </source>
</evidence>
<dbReference type="PROSITE" id="PS00430">
    <property type="entry name" value="TONB_DEPENDENT_REC_1"/>
    <property type="match status" value="1"/>
</dbReference>
<keyword evidence="3 14" id="KW-0813">Transport</keyword>
<dbReference type="FunFam" id="2.170.130.10:FF:000005">
    <property type="entry name" value="Ferrienterobactin outer membrane receptor"/>
    <property type="match status" value="1"/>
</dbReference>
<feature type="region of interest" description="Disordered" evidence="18">
    <location>
        <begin position="86"/>
        <end position="107"/>
    </location>
</feature>
<dbReference type="GO" id="GO:0042912">
    <property type="term" value="F:colicin transmembrane transporter activity"/>
    <property type="evidence" value="ECO:0007669"/>
    <property type="project" value="TreeGrafter"/>
</dbReference>
<keyword evidence="8" id="KW-0408">Iron</keyword>
<evidence type="ECO:0000256" key="15">
    <source>
        <dbReference type="PROSITE-ProRule" id="PRU10143"/>
    </source>
</evidence>
<dbReference type="PROSITE" id="PS51257">
    <property type="entry name" value="PROKAR_LIPOPROTEIN"/>
    <property type="match status" value="1"/>
</dbReference>
<keyword evidence="25" id="KW-1185">Reference proteome</keyword>
<feature type="region of interest" description="Disordered" evidence="18">
    <location>
        <begin position="236"/>
        <end position="259"/>
    </location>
</feature>
<reference evidence="23 25" key="2">
    <citation type="submission" date="2018-11" db="EMBL/GenBank/DDBJ databases">
        <title>Genome sequences of Brenneria nigrifluens and Brenneria rubrifaciens.</title>
        <authorList>
            <person name="Poret-Peterson A.T."/>
            <person name="McClean A.E."/>
            <person name="Kluepfel D.A."/>
        </authorList>
    </citation>
    <scope>NUCLEOTIDE SEQUENCE [LARGE SCALE GENOMIC DNA]</scope>
    <source>
        <strain evidence="23 25">ATCC 13028</strain>
    </source>
</reference>
<evidence type="ECO:0000256" key="18">
    <source>
        <dbReference type="SAM" id="MobiDB-lite"/>
    </source>
</evidence>
<keyword evidence="9" id="KW-0406">Ion transport</keyword>
<dbReference type="PANTHER" id="PTHR30069:SF51">
    <property type="entry name" value="FERRIENTEROBACTIN RECEPTOR"/>
    <property type="match status" value="1"/>
</dbReference>
<dbReference type="FunFam" id="2.40.170.20:FF:000002">
    <property type="entry name" value="Colicin I TonB-dependent receptor"/>
    <property type="match status" value="1"/>
</dbReference>
<evidence type="ECO:0000256" key="10">
    <source>
        <dbReference type="ARBA" id="ARBA00023077"/>
    </source>
</evidence>
<keyword evidence="4 14" id="KW-1134">Transmembrane beta strand</keyword>
<evidence type="ECO:0000256" key="8">
    <source>
        <dbReference type="ARBA" id="ARBA00023004"/>
    </source>
</evidence>
<dbReference type="PROSITE" id="PS01156">
    <property type="entry name" value="TONB_DEPENDENT_REC_2"/>
    <property type="match status" value="1"/>
</dbReference>
<feature type="domain" description="TonB-dependent receptor plug" evidence="21">
    <location>
        <begin position="59"/>
        <end position="173"/>
    </location>
</feature>
<comment type="similarity">
    <text evidence="2 14 17">Belongs to the TonB-dependent receptor family.</text>
</comment>
<evidence type="ECO:0000256" key="7">
    <source>
        <dbReference type="ARBA" id="ARBA00022729"/>
    </source>
</evidence>
<feature type="chain" id="PRO_5015582659" evidence="19">
    <location>
        <begin position="27"/>
        <end position="753"/>
    </location>
</feature>
<dbReference type="Pfam" id="PF00593">
    <property type="entry name" value="TonB_dep_Rec_b-barrel"/>
    <property type="match status" value="1"/>
</dbReference>
<evidence type="ECO:0000313" key="25">
    <source>
        <dbReference type="Proteomes" id="UP000303847"/>
    </source>
</evidence>
<feature type="region of interest" description="Disordered" evidence="18">
    <location>
        <begin position="406"/>
        <end position="429"/>
    </location>
</feature>
<keyword evidence="7 19" id="KW-0732">Signal</keyword>
<dbReference type="Pfam" id="PF07715">
    <property type="entry name" value="Plug"/>
    <property type="match status" value="1"/>
</dbReference>
<dbReference type="GO" id="GO:0044718">
    <property type="term" value="P:siderophore transmembrane transport"/>
    <property type="evidence" value="ECO:0007669"/>
    <property type="project" value="TreeGrafter"/>
</dbReference>
<evidence type="ECO:0000259" key="21">
    <source>
        <dbReference type="Pfam" id="PF07715"/>
    </source>
</evidence>
<keyword evidence="5" id="KW-0410">Iron transport</keyword>
<evidence type="ECO:0000256" key="11">
    <source>
        <dbReference type="ARBA" id="ARBA00023136"/>
    </source>
</evidence>
<dbReference type="NCBIfam" id="TIGR01783">
    <property type="entry name" value="TonB-siderophor"/>
    <property type="match status" value="1"/>
</dbReference>
<evidence type="ECO:0000256" key="9">
    <source>
        <dbReference type="ARBA" id="ARBA00023065"/>
    </source>
</evidence>
<dbReference type="InterPro" id="IPR039426">
    <property type="entry name" value="TonB-dep_rcpt-like"/>
</dbReference>
<dbReference type="InterPro" id="IPR036942">
    <property type="entry name" value="Beta-barrel_TonB_sf"/>
</dbReference>
<dbReference type="EMBL" id="CP034036">
    <property type="protein sequence ID" value="QCR03394.1"/>
    <property type="molecule type" value="Genomic_DNA"/>
</dbReference>
<dbReference type="InterPro" id="IPR010105">
    <property type="entry name" value="TonB_sidphr_rcpt"/>
</dbReference>
<evidence type="ECO:0000256" key="19">
    <source>
        <dbReference type="SAM" id="SignalP"/>
    </source>
</evidence>
<evidence type="ECO:0000313" key="24">
    <source>
        <dbReference type="Proteomes" id="UP000295985"/>
    </source>
</evidence>
<feature type="domain" description="TonB-dependent receptor-like beta-barrel" evidence="20">
    <location>
        <begin position="260"/>
        <end position="713"/>
    </location>
</feature>
<evidence type="ECO:0000256" key="12">
    <source>
        <dbReference type="ARBA" id="ARBA00023170"/>
    </source>
</evidence>
<evidence type="ECO:0000256" key="2">
    <source>
        <dbReference type="ARBA" id="ARBA00009810"/>
    </source>
</evidence>
<keyword evidence="11 14" id="KW-0472">Membrane</keyword>
<evidence type="ECO:0000256" key="14">
    <source>
        <dbReference type="PROSITE-ProRule" id="PRU01360"/>
    </source>
</evidence>
<dbReference type="NCBIfam" id="NF010051">
    <property type="entry name" value="PRK13528.1"/>
    <property type="match status" value="1"/>
</dbReference>
<keyword evidence="6 14" id="KW-0812">Transmembrane</keyword>
<proteinExistence type="inferred from homology"/>
<keyword evidence="10 15" id="KW-0798">TonB box</keyword>
<evidence type="ECO:0000313" key="23">
    <source>
        <dbReference type="EMBL" id="QCR03394.1"/>
    </source>
</evidence>
<dbReference type="InterPro" id="IPR000531">
    <property type="entry name" value="Beta-barrel_TonB"/>
</dbReference>
<gene>
    <name evidence="22" type="ORF">DDT54_03475</name>
    <name evidence="23" type="ORF">EH206_03705</name>
</gene>
<feature type="short sequence motif" description="TonB box" evidence="15">
    <location>
        <begin position="45"/>
        <end position="51"/>
    </location>
</feature>
<dbReference type="PANTHER" id="PTHR30069">
    <property type="entry name" value="TONB-DEPENDENT OUTER MEMBRANE RECEPTOR"/>
    <property type="match status" value="1"/>
</dbReference>
<dbReference type="GO" id="GO:0042931">
    <property type="term" value="F:enterobactin transmembrane transporter activity"/>
    <property type="evidence" value="ECO:0007669"/>
    <property type="project" value="TreeGrafter"/>
</dbReference>
<evidence type="ECO:0000256" key="4">
    <source>
        <dbReference type="ARBA" id="ARBA00022452"/>
    </source>
</evidence>
<evidence type="ECO:0000256" key="1">
    <source>
        <dbReference type="ARBA" id="ARBA00004571"/>
    </source>
</evidence>
<feature type="compositionally biased region" description="Polar residues" evidence="18">
    <location>
        <begin position="408"/>
        <end position="426"/>
    </location>
</feature>
<name>A0A2U1UVV0_9GAMM</name>
<reference evidence="22 24" key="1">
    <citation type="submission" date="2018-04" db="EMBL/GenBank/DDBJ databases">
        <title>Brenneria corticis sp.nov.</title>
        <authorList>
            <person name="Li Y."/>
        </authorList>
    </citation>
    <scope>NUCLEOTIDE SEQUENCE [LARGE SCALE GENOMIC DNA]</scope>
    <source>
        <strain evidence="22 24">LMG 2694</strain>
    </source>
</reference>
<sequence>MRLPPRHYLATLIGLSCATTPFLTWADAPATRQTSPAAAADSSDTIVVTAAEQTRQAPGVSVITAEDIAKRPPANDLSELIRTMPGVNLTGNSTSGQRGNNRQIDIRGMGPENTLILVDGKPVSSRNAVRYGWRGERDTRGDTNWVPADMVERIEVLRGPAAARYGNGAAGGVINIITKQPTQELHGSWNTYLNAPQHKSEGATKRTDFSLMGGLTDNLSFRLYGNLNKTQADARDINDGHQSERTGNQINSLPAGREGVRNKDINGLLRWDITKQQSLEFEAGVSRQGNIYAGDSQNTNSNANVLSNYGKETNRMYRQNFAVTHRGYWDSGVSSMSYLQYERTHNTRILEGLAGGTEGIFSSPNAFSTIKLDSFIAHNEVNIPFNALFDQVATIGLEWNEQKMKDPVSNTQTTTEAGSIGSLSSDGRSDKTSARLASAFIEDNIQLTPSTVLTPALRLDHHSTAGTNWSPSLNLSQELGEDYTLKLGIARAYKAPNLYQTNPNYILYSRGQGCYGGSSQSCYLLGNEDLKAETSLNKEIGLEFHRNGLTAGITYFHNDYRNKIESGLSPIGQAVGGSNPAYANANIFQWGNIPKAVVQGLEGSLSVPVTESINWRNNLTWMLESKNKTTGDYLSITPEFTLNSSVEWQATEQLSFLADVTWYGRQKPKKYDYNGNRVTGSASDELSPYTLFGLSSTYAFNQYVSVTGGVDNLLDKRQFRAGNAQGVNNIAGAGAATYNEPGRTFFVSLNTRF</sequence>
<dbReference type="Proteomes" id="UP000303847">
    <property type="component" value="Chromosome"/>
</dbReference>
<dbReference type="InterPro" id="IPR010916">
    <property type="entry name" value="TonB_box_CS"/>
</dbReference>
<dbReference type="GO" id="GO:0015344">
    <property type="term" value="F:siderophore uptake transmembrane transporter activity"/>
    <property type="evidence" value="ECO:0007669"/>
    <property type="project" value="TreeGrafter"/>
</dbReference>
<feature type="compositionally biased region" description="Polar residues" evidence="18">
    <location>
        <begin position="89"/>
        <end position="103"/>
    </location>
</feature>
<evidence type="ECO:0000256" key="16">
    <source>
        <dbReference type="PROSITE-ProRule" id="PRU10144"/>
    </source>
</evidence>
<organism evidence="22 24">
    <name type="scientific">Brenneria nigrifluens DSM 30175 = ATCC 13028</name>
    <dbReference type="NCBI Taxonomy" id="1121120"/>
    <lineage>
        <taxon>Bacteria</taxon>
        <taxon>Pseudomonadati</taxon>
        <taxon>Pseudomonadota</taxon>
        <taxon>Gammaproteobacteria</taxon>
        <taxon>Enterobacterales</taxon>
        <taxon>Pectobacteriaceae</taxon>
        <taxon>Brenneria</taxon>
    </lineage>
</organism>
<dbReference type="RefSeq" id="WP_009111475.1">
    <property type="nucleotide sequence ID" value="NZ_CP034036.1"/>
</dbReference>
<comment type="subcellular location">
    <subcellularLocation>
        <location evidence="1 14">Cell outer membrane</location>
        <topology evidence="1 14">Multi-pass membrane protein</topology>
    </subcellularLocation>
</comment>